<dbReference type="Gene3D" id="3.40.1160.10">
    <property type="entry name" value="Acetylglutamate kinase-like"/>
    <property type="match status" value="1"/>
</dbReference>
<accession>A0A9W6JYG6</accession>
<feature type="domain" description="Aspartate/glutamate/uridylate kinase" evidence="1">
    <location>
        <begin position="10"/>
        <end position="149"/>
    </location>
</feature>
<evidence type="ECO:0000313" key="3">
    <source>
        <dbReference type="Proteomes" id="UP001143330"/>
    </source>
</evidence>
<dbReference type="Pfam" id="PF00696">
    <property type="entry name" value="AA_kinase"/>
    <property type="match status" value="1"/>
</dbReference>
<dbReference type="InterPro" id="IPR036393">
    <property type="entry name" value="AceGlu_kinase-like_sf"/>
</dbReference>
<protein>
    <recommendedName>
        <fullName evidence="1">Aspartate/glutamate/uridylate kinase domain-containing protein</fullName>
    </recommendedName>
</protein>
<dbReference type="RefSeq" id="WP_213364728.1">
    <property type="nucleotide sequence ID" value="NZ_BSFM01000014.1"/>
</dbReference>
<reference evidence="2" key="2">
    <citation type="submission" date="2023-01" db="EMBL/GenBank/DDBJ databases">
        <authorList>
            <person name="Sun Q."/>
            <person name="Evtushenko L."/>
        </authorList>
    </citation>
    <scope>NUCLEOTIDE SEQUENCE</scope>
    <source>
        <strain evidence="2">VKM B-2789</strain>
    </source>
</reference>
<reference evidence="2" key="1">
    <citation type="journal article" date="2014" name="Int. J. Syst. Evol. Microbiol.">
        <title>Complete genome sequence of Corynebacterium casei LMG S-19264T (=DSM 44701T), isolated from a smear-ripened cheese.</title>
        <authorList>
            <consortium name="US DOE Joint Genome Institute (JGI-PGF)"/>
            <person name="Walter F."/>
            <person name="Albersmeier A."/>
            <person name="Kalinowski J."/>
            <person name="Ruckert C."/>
        </authorList>
    </citation>
    <scope>NUCLEOTIDE SEQUENCE</scope>
    <source>
        <strain evidence="2">VKM B-2789</strain>
    </source>
</reference>
<dbReference type="InterPro" id="IPR001048">
    <property type="entry name" value="Asp/Glu/Uridylate_kinase"/>
</dbReference>
<comment type="caution">
    <text evidence="2">The sequence shown here is derived from an EMBL/GenBank/DDBJ whole genome shotgun (WGS) entry which is preliminary data.</text>
</comment>
<sequence length="199" mass="20823">MHQTFLPEAVIVKLGGSLVAAPRLAELLAGLAEAGAPLIVVPGGGPLADAVRALQPRLSLSDRACHHMAILAMESLALAFVDLAPRLIPCADAATMADTHAAGRAALWLPAAMGRDAELTASWDVTSDSLALWLALRLEARRLIFVKSVTATSSRPEAWVEAGLVDPHVPALAARYAGRIELLSIDEALAAFSRNRSAA</sequence>
<evidence type="ECO:0000259" key="1">
    <source>
        <dbReference type="Pfam" id="PF00696"/>
    </source>
</evidence>
<dbReference type="AlphaFoldDB" id="A0A9W6JYG6"/>
<dbReference type="EMBL" id="BSFM01000014">
    <property type="protein sequence ID" value="GLK84876.1"/>
    <property type="molecule type" value="Genomic_DNA"/>
</dbReference>
<name>A0A9W6JYG6_9HYPH</name>
<gene>
    <name evidence="2" type="ORF">GCM10017653_29460</name>
</gene>
<dbReference type="SUPFAM" id="SSF53633">
    <property type="entry name" value="Carbamate kinase-like"/>
    <property type="match status" value="1"/>
</dbReference>
<keyword evidence="3" id="KW-1185">Reference proteome</keyword>
<organism evidence="2 3">
    <name type="scientific">Ancylobacter defluvii</name>
    <dbReference type="NCBI Taxonomy" id="1282440"/>
    <lineage>
        <taxon>Bacteria</taxon>
        <taxon>Pseudomonadati</taxon>
        <taxon>Pseudomonadota</taxon>
        <taxon>Alphaproteobacteria</taxon>
        <taxon>Hyphomicrobiales</taxon>
        <taxon>Xanthobacteraceae</taxon>
        <taxon>Ancylobacter</taxon>
    </lineage>
</organism>
<dbReference type="Proteomes" id="UP001143330">
    <property type="component" value="Unassembled WGS sequence"/>
</dbReference>
<proteinExistence type="predicted"/>
<evidence type="ECO:0000313" key="2">
    <source>
        <dbReference type="EMBL" id="GLK84876.1"/>
    </source>
</evidence>